<accession>A0AAV7M282</accession>
<reference evidence="1" key="1">
    <citation type="journal article" date="2022" name="bioRxiv">
        <title>Sequencing and chromosome-scale assembly of the giantPleurodeles waltlgenome.</title>
        <authorList>
            <person name="Brown T."/>
            <person name="Elewa A."/>
            <person name="Iarovenko S."/>
            <person name="Subramanian E."/>
            <person name="Araus A.J."/>
            <person name="Petzold A."/>
            <person name="Susuki M."/>
            <person name="Suzuki K.-i.T."/>
            <person name="Hayashi T."/>
            <person name="Toyoda A."/>
            <person name="Oliveira C."/>
            <person name="Osipova E."/>
            <person name="Leigh N.D."/>
            <person name="Simon A."/>
            <person name="Yun M.H."/>
        </authorList>
    </citation>
    <scope>NUCLEOTIDE SEQUENCE</scope>
    <source>
        <strain evidence="1">20211129_DDA</strain>
        <tissue evidence="1">Liver</tissue>
    </source>
</reference>
<dbReference type="EMBL" id="JANPWB010000014">
    <property type="protein sequence ID" value="KAJ1097722.1"/>
    <property type="molecule type" value="Genomic_DNA"/>
</dbReference>
<sequence>MKGAHLSPSFSWAHCRSRPSPAHHSALPLAAEALHEAGGELCTAGAPEPSGSHFILDVGAHLWDSARR</sequence>
<protein>
    <submittedName>
        <fullName evidence="1">Uncharacterized protein</fullName>
    </submittedName>
</protein>
<evidence type="ECO:0000313" key="2">
    <source>
        <dbReference type="Proteomes" id="UP001066276"/>
    </source>
</evidence>
<proteinExistence type="predicted"/>
<evidence type="ECO:0000313" key="1">
    <source>
        <dbReference type="EMBL" id="KAJ1097722.1"/>
    </source>
</evidence>
<gene>
    <name evidence="1" type="ORF">NDU88_002839</name>
</gene>
<dbReference type="AlphaFoldDB" id="A0AAV7M282"/>
<dbReference type="Proteomes" id="UP001066276">
    <property type="component" value="Chromosome 10"/>
</dbReference>
<comment type="caution">
    <text evidence="1">The sequence shown here is derived from an EMBL/GenBank/DDBJ whole genome shotgun (WGS) entry which is preliminary data.</text>
</comment>
<keyword evidence="2" id="KW-1185">Reference proteome</keyword>
<name>A0AAV7M282_PLEWA</name>
<organism evidence="1 2">
    <name type="scientific">Pleurodeles waltl</name>
    <name type="common">Iberian ribbed newt</name>
    <dbReference type="NCBI Taxonomy" id="8319"/>
    <lineage>
        <taxon>Eukaryota</taxon>
        <taxon>Metazoa</taxon>
        <taxon>Chordata</taxon>
        <taxon>Craniata</taxon>
        <taxon>Vertebrata</taxon>
        <taxon>Euteleostomi</taxon>
        <taxon>Amphibia</taxon>
        <taxon>Batrachia</taxon>
        <taxon>Caudata</taxon>
        <taxon>Salamandroidea</taxon>
        <taxon>Salamandridae</taxon>
        <taxon>Pleurodelinae</taxon>
        <taxon>Pleurodeles</taxon>
    </lineage>
</organism>